<proteinExistence type="predicted"/>
<dbReference type="AlphaFoldDB" id="A0A699ZLN5"/>
<dbReference type="Pfam" id="PF01590">
    <property type="entry name" value="GAF"/>
    <property type="match status" value="1"/>
</dbReference>
<dbReference type="Proteomes" id="UP000485058">
    <property type="component" value="Unassembled WGS sequence"/>
</dbReference>
<protein>
    <submittedName>
        <fullName evidence="3">Zinc finger protein GAI-ASSOCIATED FACTOR 1</fullName>
    </submittedName>
</protein>
<dbReference type="Gene3D" id="3.30.450.40">
    <property type="match status" value="1"/>
</dbReference>
<accession>A0A699ZLN5</accession>
<evidence type="ECO:0000313" key="4">
    <source>
        <dbReference type="Proteomes" id="UP000485058"/>
    </source>
</evidence>
<organism evidence="3 4">
    <name type="scientific">Haematococcus lacustris</name>
    <name type="common">Green alga</name>
    <name type="synonym">Haematococcus pluvialis</name>
    <dbReference type="NCBI Taxonomy" id="44745"/>
    <lineage>
        <taxon>Eukaryota</taxon>
        <taxon>Viridiplantae</taxon>
        <taxon>Chlorophyta</taxon>
        <taxon>core chlorophytes</taxon>
        <taxon>Chlorophyceae</taxon>
        <taxon>CS clade</taxon>
        <taxon>Chlamydomonadales</taxon>
        <taxon>Haematococcaceae</taxon>
        <taxon>Haematococcus</taxon>
    </lineage>
</organism>
<gene>
    <name evidence="3" type="ORF">HaLaN_16724</name>
</gene>
<evidence type="ECO:0000259" key="2">
    <source>
        <dbReference type="Pfam" id="PF01590"/>
    </source>
</evidence>
<evidence type="ECO:0000313" key="3">
    <source>
        <dbReference type="EMBL" id="GFH19724.1"/>
    </source>
</evidence>
<feature type="domain" description="GAF" evidence="2">
    <location>
        <begin position="13"/>
        <end position="157"/>
    </location>
</feature>
<dbReference type="SUPFAM" id="SSF55781">
    <property type="entry name" value="GAF domain-like"/>
    <property type="match status" value="1"/>
</dbReference>
<reference evidence="3 4" key="1">
    <citation type="submission" date="2020-02" db="EMBL/GenBank/DDBJ databases">
        <title>Draft genome sequence of Haematococcus lacustris strain NIES-144.</title>
        <authorList>
            <person name="Morimoto D."/>
            <person name="Nakagawa S."/>
            <person name="Yoshida T."/>
            <person name="Sawayama S."/>
        </authorList>
    </citation>
    <scope>NUCLEOTIDE SEQUENCE [LARGE SCALE GENOMIC DNA]</scope>
    <source>
        <strain evidence="3 4">NIES-144</strain>
    </source>
</reference>
<sequence>MLHLLAEQKGLPIEAIQGAAELLAHRLGAQYASISVLCEGPNGVCGVSVAAAGELAVLVQQGLPINLEDEDDAEDSETSLRTVMDTKAPLLCLPDPGFIQPRYPSPLPYDWRLLQLQSGLTSFVAVPIVRGGRLLGALTVATLSSHAWHQSCSSLLTCLEAAAIWVSQWLAVGELLRLGQLHAEVWAAADVEGLVRALCQGLAEHCRARLQLKLNV</sequence>
<dbReference type="InterPro" id="IPR003018">
    <property type="entry name" value="GAF"/>
</dbReference>
<comment type="caution">
    <text evidence="3">The sequence shown here is derived from an EMBL/GenBank/DDBJ whole genome shotgun (WGS) entry which is preliminary data.</text>
</comment>
<evidence type="ECO:0000256" key="1">
    <source>
        <dbReference type="ARBA" id="ARBA00023170"/>
    </source>
</evidence>
<keyword evidence="4" id="KW-1185">Reference proteome</keyword>
<name>A0A699ZLN5_HAELA</name>
<keyword evidence="1" id="KW-0675">Receptor</keyword>
<feature type="non-terminal residue" evidence="3">
    <location>
        <position position="216"/>
    </location>
</feature>
<dbReference type="InterPro" id="IPR029016">
    <property type="entry name" value="GAF-like_dom_sf"/>
</dbReference>
<dbReference type="EMBL" id="BLLF01001510">
    <property type="protein sequence ID" value="GFH19724.1"/>
    <property type="molecule type" value="Genomic_DNA"/>
</dbReference>